<reference evidence="2 3" key="1">
    <citation type="journal article" date="2016" name="Genome Announc.">
        <title>Complete Genome Sequence of Methylobacterium populi P-1M, Isolated from Pink-Pigmented Household Biofilm.</title>
        <authorList>
            <person name="Morohoshi T."/>
            <person name="Ikeda T."/>
        </authorList>
    </citation>
    <scope>NUCLEOTIDE SEQUENCE [LARGE SCALE GENOMIC DNA]</scope>
    <source>
        <strain evidence="2 3">P-1M</strain>
    </source>
</reference>
<dbReference type="Gene3D" id="3.10.450.50">
    <property type="match status" value="1"/>
</dbReference>
<accession>A0A160PFR8</accession>
<feature type="domain" description="DUF4440" evidence="1">
    <location>
        <begin position="72"/>
        <end position="146"/>
    </location>
</feature>
<protein>
    <submittedName>
        <fullName evidence="2">ECF subfamily RNA polymerase sigma-24 subunit</fullName>
    </submittedName>
</protein>
<dbReference type="Pfam" id="PF14534">
    <property type="entry name" value="DUF4440"/>
    <property type="match status" value="1"/>
</dbReference>
<dbReference type="GO" id="GO:0003700">
    <property type="term" value="F:DNA-binding transcription factor activity"/>
    <property type="evidence" value="ECO:0007669"/>
    <property type="project" value="InterPro"/>
</dbReference>
<gene>
    <name evidence="2" type="ORF">MPPM_1655</name>
</gene>
<dbReference type="AlphaFoldDB" id="A0A160PFR8"/>
<sequence>MPIVKASDDADLARLIRSVAEGDRTALRALYTATAPKLLGIILRIVQDRGDALQEVFVRIWQRAGSYDPNGGTPIRGAQAIASFFADLRAKGFKDHKITVQDATTKGDTLILTGRWQLNGPTDGGDTQSYGGNWVNVLERQGDRWRTVLHTWN</sequence>
<proteinExistence type="predicted"/>
<dbReference type="InterPro" id="IPR013325">
    <property type="entry name" value="RNA_pol_sigma_r2"/>
</dbReference>
<dbReference type="InterPro" id="IPR027843">
    <property type="entry name" value="DUF4440"/>
</dbReference>
<name>A0A160PFR8_9HYPH</name>
<organism evidence="2 3">
    <name type="scientific">Methylorubrum populi</name>
    <dbReference type="NCBI Taxonomy" id="223967"/>
    <lineage>
        <taxon>Bacteria</taxon>
        <taxon>Pseudomonadati</taxon>
        <taxon>Pseudomonadota</taxon>
        <taxon>Alphaproteobacteria</taxon>
        <taxon>Hyphomicrobiales</taxon>
        <taxon>Methylobacteriaceae</taxon>
        <taxon>Methylorubrum</taxon>
    </lineage>
</organism>
<dbReference type="SUPFAM" id="SSF88946">
    <property type="entry name" value="Sigma2 domain of RNA polymerase sigma factors"/>
    <property type="match status" value="1"/>
</dbReference>
<dbReference type="Proteomes" id="UP000218288">
    <property type="component" value="Chromosome"/>
</dbReference>
<dbReference type="RefSeq" id="WP_096484627.1">
    <property type="nucleotide sequence ID" value="NZ_AP014809.1"/>
</dbReference>
<dbReference type="InterPro" id="IPR032710">
    <property type="entry name" value="NTF2-like_dom_sf"/>
</dbReference>
<dbReference type="SUPFAM" id="SSF54427">
    <property type="entry name" value="NTF2-like"/>
    <property type="match status" value="1"/>
</dbReference>
<evidence type="ECO:0000313" key="2">
    <source>
        <dbReference type="EMBL" id="BAU90260.1"/>
    </source>
</evidence>
<evidence type="ECO:0000259" key="1">
    <source>
        <dbReference type="Pfam" id="PF14534"/>
    </source>
</evidence>
<evidence type="ECO:0000313" key="3">
    <source>
        <dbReference type="Proteomes" id="UP000218288"/>
    </source>
</evidence>
<dbReference type="EMBL" id="AP014809">
    <property type="protein sequence ID" value="BAU90260.1"/>
    <property type="molecule type" value="Genomic_DNA"/>
</dbReference>
<dbReference type="GO" id="GO:0006352">
    <property type="term" value="P:DNA-templated transcription initiation"/>
    <property type="evidence" value="ECO:0007669"/>
    <property type="project" value="InterPro"/>
</dbReference>